<feature type="compositionally biased region" description="Low complexity" evidence="1">
    <location>
        <begin position="198"/>
        <end position="225"/>
    </location>
</feature>
<sequence length="250" mass="26816">MAAPTVPATSCSGMASSSSTLASHELCELRVQRRAVPQRGPRAQQAPVELGRVAGSEPMRTIFAKQLNRRTNALPSARRWLVATVSANPPHANRTSCSTRGGPCRRGSGSGRGSGRFRRSAPAAFQRAGGARRWMRVIWFRIFLTASPMVNCVPIGGGGSMLLTPCLIMLPRGHTRGPIPEPDRPRQPCLLRRRHASPRPAAPSRRLPSPLPLASLLPTPTAAPSSHHRSPFRSAGEVAVGAWEEGGEKK</sequence>
<evidence type="ECO:0000313" key="4">
    <source>
        <dbReference type="Proteomes" id="UP000008810"/>
    </source>
</evidence>
<feature type="compositionally biased region" description="Low complexity" evidence="1">
    <location>
        <begin position="96"/>
        <end position="107"/>
    </location>
</feature>
<reference evidence="3" key="3">
    <citation type="submission" date="2018-08" db="UniProtKB">
        <authorList>
            <consortium name="EnsemblPlants"/>
        </authorList>
    </citation>
    <scope>IDENTIFICATION</scope>
    <source>
        <strain evidence="3">cv. Bd21</strain>
    </source>
</reference>
<feature type="region of interest" description="Disordered" evidence="1">
    <location>
        <begin position="91"/>
        <end position="125"/>
    </location>
</feature>
<dbReference type="EMBL" id="CM000883">
    <property type="protein sequence ID" value="PNT62799.1"/>
    <property type="molecule type" value="Genomic_DNA"/>
</dbReference>
<reference evidence="2 3" key="1">
    <citation type="journal article" date="2010" name="Nature">
        <title>Genome sequencing and analysis of the model grass Brachypodium distachyon.</title>
        <authorList>
            <consortium name="International Brachypodium Initiative"/>
        </authorList>
    </citation>
    <scope>NUCLEOTIDE SEQUENCE [LARGE SCALE GENOMIC DNA]</scope>
    <source>
        <strain evidence="2 3">Bd21</strain>
    </source>
</reference>
<organism evidence="2">
    <name type="scientific">Brachypodium distachyon</name>
    <name type="common">Purple false brome</name>
    <name type="synonym">Trachynia distachya</name>
    <dbReference type="NCBI Taxonomy" id="15368"/>
    <lineage>
        <taxon>Eukaryota</taxon>
        <taxon>Viridiplantae</taxon>
        <taxon>Streptophyta</taxon>
        <taxon>Embryophyta</taxon>
        <taxon>Tracheophyta</taxon>
        <taxon>Spermatophyta</taxon>
        <taxon>Magnoliopsida</taxon>
        <taxon>Liliopsida</taxon>
        <taxon>Poales</taxon>
        <taxon>Poaceae</taxon>
        <taxon>BOP clade</taxon>
        <taxon>Pooideae</taxon>
        <taxon>Stipodae</taxon>
        <taxon>Brachypodieae</taxon>
        <taxon>Brachypodium</taxon>
    </lineage>
</organism>
<dbReference type="EnsemblPlants" id="PNT62799">
    <property type="protein sequence ID" value="PNT62799"/>
    <property type="gene ID" value="BRADI_4g08465v3"/>
</dbReference>
<dbReference type="AlphaFoldDB" id="A0A2K2CL96"/>
<gene>
    <name evidence="2" type="ORF">BRADI_4g08465v3</name>
</gene>
<evidence type="ECO:0000256" key="1">
    <source>
        <dbReference type="SAM" id="MobiDB-lite"/>
    </source>
</evidence>
<keyword evidence="4" id="KW-1185">Reference proteome</keyword>
<protein>
    <submittedName>
        <fullName evidence="2 3">Uncharacterized protein</fullName>
    </submittedName>
</protein>
<name>A0A2K2CL96_BRADI</name>
<accession>A0A2K2CL96</accession>
<reference evidence="2" key="2">
    <citation type="submission" date="2017-06" db="EMBL/GenBank/DDBJ databases">
        <title>WGS assembly of Brachypodium distachyon.</title>
        <authorList>
            <consortium name="The International Brachypodium Initiative"/>
            <person name="Lucas S."/>
            <person name="Harmon-Smith M."/>
            <person name="Lail K."/>
            <person name="Tice H."/>
            <person name="Grimwood J."/>
            <person name="Bruce D."/>
            <person name="Barry K."/>
            <person name="Shu S."/>
            <person name="Lindquist E."/>
            <person name="Wang M."/>
            <person name="Pitluck S."/>
            <person name="Vogel J.P."/>
            <person name="Garvin D.F."/>
            <person name="Mockler T.C."/>
            <person name="Schmutz J."/>
            <person name="Rokhsar D."/>
            <person name="Bevan M.W."/>
        </authorList>
    </citation>
    <scope>NUCLEOTIDE SEQUENCE</scope>
    <source>
        <strain evidence="2">Bd21</strain>
    </source>
</reference>
<dbReference type="Proteomes" id="UP000008810">
    <property type="component" value="Chromosome 4"/>
</dbReference>
<dbReference type="InParanoid" id="A0A2K2CL96"/>
<dbReference type="Gramene" id="PNT62799">
    <property type="protein sequence ID" value="PNT62799"/>
    <property type="gene ID" value="BRADI_4g08465v3"/>
</dbReference>
<proteinExistence type="predicted"/>
<feature type="region of interest" description="Disordered" evidence="1">
    <location>
        <begin position="173"/>
        <end position="250"/>
    </location>
</feature>
<evidence type="ECO:0000313" key="3">
    <source>
        <dbReference type="EnsemblPlants" id="PNT62799"/>
    </source>
</evidence>
<evidence type="ECO:0000313" key="2">
    <source>
        <dbReference type="EMBL" id="PNT62799.1"/>
    </source>
</evidence>